<dbReference type="EMBL" id="KV407465">
    <property type="protein sequence ID" value="KZF19683.1"/>
    <property type="molecule type" value="Genomic_DNA"/>
</dbReference>
<feature type="region of interest" description="Disordered" evidence="8">
    <location>
        <begin position="880"/>
        <end position="933"/>
    </location>
</feature>
<feature type="binding site" evidence="5">
    <location>
        <begin position="123"/>
        <end position="130"/>
    </location>
    <ligand>
        <name>ATP</name>
        <dbReference type="ChEBI" id="CHEBI:30616"/>
    </ligand>
</feature>
<accession>A0A164ZY24</accession>
<dbReference type="RefSeq" id="XP_018185238.1">
    <property type="nucleotide sequence ID" value="XM_018336358.1"/>
</dbReference>
<sequence length="933" mass="102022">MEPPARPSSTSLFQVYLRLRPPPGAPHSTALTAADSGSAKSGKFIIVEDEGCLSEKSFPTHITITPPVESRKKAVEKFGFTRVFEEDATQLDLLEGTGLISLIDGLLGKETGTGRDGLFATLGVTGSGKSYTLLGSKEQRGLTQLTLDTIFRSLDGNIVRAIENTTDFLSIAESDPAESHVASAELFFEPGLGEGQFDGGSSRAGTPSFGVSRSGTPAYGGPRAPTPRLWPADHPLHPSSIGLYPPLLGLSTGKSPRGKGVCKPPFHFFSKQCSPGSINKLKTRNFKEGQVPSSPSKRTIPLRVSALPQAPETSDFTLQAEANFEYAILISMYEVYNDRIFDLLGDHPSAAPITRLASQKDLRRRPLMFKPTELSPDRKVVTGLRKIICGDINEALMVLETGLCERKVSGTNSNSVSSRSHGFFCLEVKKRVKGSSEPWTGATLTLVDLAGSERARNAKTSGSTLAEAGKINESLMYLGQCLQMQSGAQEGGKNAVVPFRQCKLTELLFSNSFPSTPSTSHHPVMPRRNAQKAIMMVTADPVGDFNATSQILRYSALAREVTVPRIPSISNTILAGCHKRNQLSNGRDTPSVSMEELEIAMQEIEKLKTDVENLKTELSNEMLRRQQAEIAWEAAEEKCLQIEQDVREACSLEMDLKFEEEQRKWKRAWEEEADRCDEHMDKKIELVTQSIKIHEDPSPSAEDLVNELEAENAILRRKLDAAERKLGSQSPTRKPKPKNKHLTSALPVPSSPLFSSPLTESAPRDLNAGSNTNKTNIKISHPDSDIDIENSMNDDMVQMSLTPTKKSPRKNVTPPGGAPQTSGIPQPFSLSSNAATPKKIRSPKKHAPQIDTSLPFETDEMDLDHHLDSSSSFQRTSLVGAPTMHLKSPAPKRIPTLKKKQGKRKLLTSRRRDLALSDDEDSAPTFDDDGFLV</sequence>
<dbReference type="InterPro" id="IPR001752">
    <property type="entry name" value="Kinesin_motor_dom"/>
</dbReference>
<keyword evidence="3 5" id="KW-0067">ATP-binding</keyword>
<evidence type="ECO:0000256" key="3">
    <source>
        <dbReference type="ARBA" id="ARBA00022840"/>
    </source>
</evidence>
<comment type="similarity">
    <text evidence="5 6">Belongs to the TRAFAC class myosin-kinesin ATPase superfamily. Kinesin family.</text>
</comment>
<feature type="compositionally biased region" description="Polar residues" evidence="8">
    <location>
        <begin position="768"/>
        <end position="778"/>
    </location>
</feature>
<dbReference type="STRING" id="1328760.A0A164ZY24"/>
<dbReference type="AlphaFoldDB" id="A0A164ZY24"/>
<gene>
    <name evidence="10" type="ORF">L228DRAFT_285622</name>
</gene>
<dbReference type="InterPro" id="IPR027417">
    <property type="entry name" value="P-loop_NTPase"/>
</dbReference>
<evidence type="ECO:0000256" key="5">
    <source>
        <dbReference type="PROSITE-ProRule" id="PRU00283"/>
    </source>
</evidence>
<feature type="domain" description="Kinesin motor" evidence="9">
    <location>
        <begin position="12"/>
        <end position="561"/>
    </location>
</feature>
<dbReference type="GeneID" id="28901495"/>
<evidence type="ECO:0000259" key="9">
    <source>
        <dbReference type="PROSITE" id="PS50067"/>
    </source>
</evidence>
<dbReference type="PANTHER" id="PTHR24115">
    <property type="entry name" value="KINESIN-RELATED"/>
    <property type="match status" value="1"/>
</dbReference>
<protein>
    <recommendedName>
        <fullName evidence="6">Kinesin-like protein</fullName>
    </recommendedName>
</protein>
<evidence type="ECO:0000256" key="1">
    <source>
        <dbReference type="ARBA" id="ARBA00022701"/>
    </source>
</evidence>
<dbReference type="Gene3D" id="3.40.850.10">
    <property type="entry name" value="Kinesin motor domain"/>
    <property type="match status" value="2"/>
</dbReference>
<dbReference type="GO" id="GO:0003777">
    <property type="term" value="F:microtubule motor activity"/>
    <property type="evidence" value="ECO:0007669"/>
    <property type="project" value="InterPro"/>
</dbReference>
<dbReference type="GO" id="GO:0005871">
    <property type="term" value="C:kinesin complex"/>
    <property type="evidence" value="ECO:0007669"/>
    <property type="project" value="TreeGrafter"/>
</dbReference>
<name>A0A164ZY24_XYLHT</name>
<feature type="compositionally biased region" description="Basic residues" evidence="8">
    <location>
        <begin position="895"/>
        <end position="909"/>
    </location>
</feature>
<evidence type="ECO:0000256" key="7">
    <source>
        <dbReference type="SAM" id="Coils"/>
    </source>
</evidence>
<evidence type="ECO:0000256" key="2">
    <source>
        <dbReference type="ARBA" id="ARBA00022741"/>
    </source>
</evidence>
<feature type="compositionally biased region" description="Polar residues" evidence="8">
    <location>
        <begin position="819"/>
        <end position="835"/>
    </location>
</feature>
<evidence type="ECO:0000313" key="11">
    <source>
        <dbReference type="Proteomes" id="UP000076632"/>
    </source>
</evidence>
<dbReference type="FunFam" id="3.40.850.10:FF:000091">
    <property type="entry name" value="Kinesin family protein"/>
    <property type="match status" value="1"/>
</dbReference>
<dbReference type="PANTHER" id="PTHR24115:SF1008">
    <property type="entry name" value="KINESIN-LIKE PROTEIN SUBITO"/>
    <property type="match status" value="1"/>
</dbReference>
<evidence type="ECO:0000256" key="6">
    <source>
        <dbReference type="RuleBase" id="RU000394"/>
    </source>
</evidence>
<dbReference type="GO" id="GO:0005874">
    <property type="term" value="C:microtubule"/>
    <property type="evidence" value="ECO:0007669"/>
    <property type="project" value="UniProtKB-KW"/>
</dbReference>
<reference evidence="10 11" key="1">
    <citation type="journal article" date="2016" name="Fungal Biol.">
        <title>The genome of Xylona heveae provides a window into fungal endophytism.</title>
        <authorList>
            <person name="Gazis R."/>
            <person name="Kuo A."/>
            <person name="Riley R."/>
            <person name="LaButti K."/>
            <person name="Lipzen A."/>
            <person name="Lin J."/>
            <person name="Amirebrahimi M."/>
            <person name="Hesse C.N."/>
            <person name="Spatafora J.W."/>
            <person name="Henrissat B."/>
            <person name="Hainaut M."/>
            <person name="Grigoriev I.V."/>
            <person name="Hibbett D.S."/>
        </authorList>
    </citation>
    <scope>NUCLEOTIDE SEQUENCE [LARGE SCALE GENOMIC DNA]</scope>
    <source>
        <strain evidence="10 11">TC161</strain>
    </source>
</reference>
<dbReference type="Pfam" id="PF00225">
    <property type="entry name" value="Kinesin"/>
    <property type="match status" value="2"/>
</dbReference>
<dbReference type="SUPFAM" id="SSF52540">
    <property type="entry name" value="P-loop containing nucleoside triphosphate hydrolases"/>
    <property type="match status" value="1"/>
</dbReference>
<dbReference type="InParanoid" id="A0A164ZY24"/>
<dbReference type="PROSITE" id="PS50067">
    <property type="entry name" value="KINESIN_MOTOR_2"/>
    <property type="match status" value="1"/>
</dbReference>
<dbReference type="GO" id="GO:0005634">
    <property type="term" value="C:nucleus"/>
    <property type="evidence" value="ECO:0007669"/>
    <property type="project" value="TreeGrafter"/>
</dbReference>
<evidence type="ECO:0000256" key="4">
    <source>
        <dbReference type="ARBA" id="ARBA00023175"/>
    </source>
</evidence>
<keyword evidence="7" id="KW-0175">Coiled coil</keyword>
<organism evidence="10 11">
    <name type="scientific">Xylona heveae (strain CBS 132557 / TC161)</name>
    <dbReference type="NCBI Taxonomy" id="1328760"/>
    <lineage>
        <taxon>Eukaryota</taxon>
        <taxon>Fungi</taxon>
        <taxon>Dikarya</taxon>
        <taxon>Ascomycota</taxon>
        <taxon>Pezizomycotina</taxon>
        <taxon>Xylonomycetes</taxon>
        <taxon>Xylonales</taxon>
        <taxon>Xylonaceae</taxon>
        <taxon>Xylona</taxon>
    </lineage>
</organism>
<dbReference type="PROSITE" id="PS00411">
    <property type="entry name" value="KINESIN_MOTOR_1"/>
    <property type="match status" value="1"/>
</dbReference>
<keyword evidence="10" id="KW-0378">Hydrolase</keyword>
<feature type="compositionally biased region" description="Basic residues" evidence="8">
    <location>
        <begin position="838"/>
        <end position="847"/>
    </location>
</feature>
<feature type="region of interest" description="Disordered" evidence="8">
    <location>
        <begin position="722"/>
        <end position="851"/>
    </location>
</feature>
<dbReference type="Proteomes" id="UP000076632">
    <property type="component" value="Unassembled WGS sequence"/>
</dbReference>
<keyword evidence="2 5" id="KW-0547">Nucleotide-binding</keyword>
<feature type="compositionally biased region" description="Low complexity" evidence="8">
    <location>
        <begin position="744"/>
        <end position="761"/>
    </location>
</feature>
<dbReference type="GO" id="GO:0007018">
    <property type="term" value="P:microtubule-based movement"/>
    <property type="evidence" value="ECO:0007669"/>
    <property type="project" value="InterPro"/>
</dbReference>
<dbReference type="InterPro" id="IPR019821">
    <property type="entry name" value="Kinesin_motor_CS"/>
</dbReference>
<dbReference type="GO" id="GO:0016887">
    <property type="term" value="F:ATP hydrolysis activity"/>
    <property type="evidence" value="ECO:0007669"/>
    <property type="project" value="TreeGrafter"/>
</dbReference>
<evidence type="ECO:0000313" key="10">
    <source>
        <dbReference type="EMBL" id="KZF19683.1"/>
    </source>
</evidence>
<keyword evidence="1 6" id="KW-0493">Microtubule</keyword>
<dbReference type="InterPro" id="IPR036961">
    <property type="entry name" value="Kinesin_motor_dom_sf"/>
</dbReference>
<feature type="coiled-coil region" evidence="7">
    <location>
        <begin position="594"/>
        <end position="631"/>
    </location>
</feature>
<dbReference type="OrthoDB" id="123929at2759"/>
<keyword evidence="11" id="KW-1185">Reference proteome</keyword>
<dbReference type="OMA" id="NRHPQKA"/>
<dbReference type="PRINTS" id="PR00380">
    <property type="entry name" value="KINESINHEAVY"/>
</dbReference>
<evidence type="ECO:0000256" key="8">
    <source>
        <dbReference type="SAM" id="MobiDB-lite"/>
    </source>
</evidence>
<proteinExistence type="inferred from homology"/>
<dbReference type="SMART" id="SM00129">
    <property type="entry name" value="KISc"/>
    <property type="match status" value="1"/>
</dbReference>
<keyword evidence="4 5" id="KW-0505">Motor protein</keyword>
<dbReference type="InterPro" id="IPR027640">
    <property type="entry name" value="Kinesin-like_fam"/>
</dbReference>
<dbReference type="GO" id="GO:0005524">
    <property type="term" value="F:ATP binding"/>
    <property type="evidence" value="ECO:0007669"/>
    <property type="project" value="UniProtKB-UniRule"/>
</dbReference>
<feature type="compositionally biased region" description="Acidic residues" evidence="8">
    <location>
        <begin position="916"/>
        <end position="933"/>
    </location>
</feature>
<dbReference type="GO" id="GO:0008017">
    <property type="term" value="F:microtubule binding"/>
    <property type="evidence" value="ECO:0007669"/>
    <property type="project" value="InterPro"/>
</dbReference>